<evidence type="ECO:0000313" key="2">
    <source>
        <dbReference type="Proteomes" id="UP001054889"/>
    </source>
</evidence>
<dbReference type="AlphaFoldDB" id="A0AAV5CBF7"/>
<evidence type="ECO:0000313" key="1">
    <source>
        <dbReference type="EMBL" id="GJM95450.1"/>
    </source>
</evidence>
<dbReference type="Proteomes" id="UP001054889">
    <property type="component" value="Unassembled WGS sequence"/>
</dbReference>
<protein>
    <submittedName>
        <fullName evidence="1">Uncharacterized protein</fullName>
    </submittedName>
</protein>
<organism evidence="1 2">
    <name type="scientific">Eleusine coracana subsp. coracana</name>
    <dbReference type="NCBI Taxonomy" id="191504"/>
    <lineage>
        <taxon>Eukaryota</taxon>
        <taxon>Viridiplantae</taxon>
        <taxon>Streptophyta</taxon>
        <taxon>Embryophyta</taxon>
        <taxon>Tracheophyta</taxon>
        <taxon>Spermatophyta</taxon>
        <taxon>Magnoliopsida</taxon>
        <taxon>Liliopsida</taxon>
        <taxon>Poales</taxon>
        <taxon>Poaceae</taxon>
        <taxon>PACMAD clade</taxon>
        <taxon>Chloridoideae</taxon>
        <taxon>Cynodonteae</taxon>
        <taxon>Eleusininae</taxon>
        <taxon>Eleusine</taxon>
    </lineage>
</organism>
<keyword evidence="2" id="KW-1185">Reference proteome</keyword>
<dbReference type="EMBL" id="BQKI01000005">
    <property type="protein sequence ID" value="GJM95450.1"/>
    <property type="molecule type" value="Genomic_DNA"/>
</dbReference>
<name>A0AAV5CBF7_ELECO</name>
<gene>
    <name evidence="1" type="primary">ga12187</name>
    <name evidence="1" type="ORF">PR202_ga12187</name>
</gene>
<accession>A0AAV5CBF7</accession>
<proteinExistence type="predicted"/>
<reference evidence="1" key="1">
    <citation type="journal article" date="2018" name="DNA Res.">
        <title>Multiple hybrid de novo genome assembly of finger millet, an orphan allotetraploid crop.</title>
        <authorList>
            <person name="Hatakeyama M."/>
            <person name="Aluri S."/>
            <person name="Balachadran M.T."/>
            <person name="Sivarajan S.R."/>
            <person name="Patrignani A."/>
            <person name="Gruter S."/>
            <person name="Poveda L."/>
            <person name="Shimizu-Inatsugi R."/>
            <person name="Baeten J."/>
            <person name="Francoijs K.J."/>
            <person name="Nataraja K.N."/>
            <person name="Reddy Y.A.N."/>
            <person name="Phadnis S."/>
            <person name="Ravikumar R.L."/>
            <person name="Schlapbach R."/>
            <person name="Sreeman S.M."/>
            <person name="Shimizu K.K."/>
        </authorList>
    </citation>
    <scope>NUCLEOTIDE SEQUENCE</scope>
</reference>
<comment type="caution">
    <text evidence="1">The sequence shown here is derived from an EMBL/GenBank/DDBJ whole genome shotgun (WGS) entry which is preliminary data.</text>
</comment>
<sequence>MIHTRRLEPTAPQVDVDALAQLLLAHEPEALELQLLTLCAAASNPWTIAAASFFSSVVSGACRTSVHICSGAKI</sequence>
<reference evidence="1" key="2">
    <citation type="submission" date="2021-12" db="EMBL/GenBank/DDBJ databases">
        <title>Resequencing data analysis of finger millet.</title>
        <authorList>
            <person name="Hatakeyama M."/>
            <person name="Aluri S."/>
            <person name="Balachadran M.T."/>
            <person name="Sivarajan S.R."/>
            <person name="Poveda L."/>
            <person name="Shimizu-Inatsugi R."/>
            <person name="Schlapbach R."/>
            <person name="Sreeman S.M."/>
            <person name="Shimizu K.K."/>
        </authorList>
    </citation>
    <scope>NUCLEOTIDE SEQUENCE</scope>
</reference>